<keyword evidence="1" id="KW-0812">Transmembrane</keyword>
<protein>
    <submittedName>
        <fullName evidence="4">Secreted protein</fullName>
    </submittedName>
</protein>
<evidence type="ECO:0000313" key="4">
    <source>
        <dbReference type="WBParaSite" id="HPLM_0001954001-mRNA-1"/>
    </source>
</evidence>
<organism evidence="4">
    <name type="scientific">Haemonchus placei</name>
    <name type="common">Barber's pole worm</name>
    <dbReference type="NCBI Taxonomy" id="6290"/>
    <lineage>
        <taxon>Eukaryota</taxon>
        <taxon>Metazoa</taxon>
        <taxon>Ecdysozoa</taxon>
        <taxon>Nematoda</taxon>
        <taxon>Chromadorea</taxon>
        <taxon>Rhabditida</taxon>
        <taxon>Rhabditina</taxon>
        <taxon>Rhabditomorpha</taxon>
        <taxon>Strongyloidea</taxon>
        <taxon>Trichostrongylidae</taxon>
        <taxon>Haemonchus</taxon>
    </lineage>
</organism>
<keyword evidence="3" id="KW-1185">Reference proteome</keyword>
<reference evidence="4" key="1">
    <citation type="submission" date="2017-02" db="UniProtKB">
        <authorList>
            <consortium name="WormBaseParasite"/>
        </authorList>
    </citation>
    <scope>IDENTIFICATION</scope>
</reference>
<feature type="transmembrane region" description="Helical" evidence="1">
    <location>
        <begin position="12"/>
        <end position="31"/>
    </location>
</feature>
<keyword evidence="1" id="KW-1133">Transmembrane helix</keyword>
<proteinExistence type="predicted"/>
<dbReference type="WBParaSite" id="HPLM_0001954001-mRNA-1">
    <property type="protein sequence ID" value="HPLM_0001954001-mRNA-1"/>
    <property type="gene ID" value="HPLM_0001954001"/>
</dbReference>
<reference evidence="2 3" key="2">
    <citation type="submission" date="2018-11" db="EMBL/GenBank/DDBJ databases">
        <authorList>
            <consortium name="Pathogen Informatics"/>
        </authorList>
    </citation>
    <scope>NUCLEOTIDE SEQUENCE [LARGE SCALE GENOMIC DNA]</scope>
    <source>
        <strain evidence="2 3">MHpl1</strain>
    </source>
</reference>
<sequence length="51" mass="6017">MSRRFFGKFSCFLASSTFCYPFFRLLFLSYLNEQHSPDHGPDESDNNRACE</sequence>
<dbReference type="AlphaFoldDB" id="A0A0N4X598"/>
<keyword evidence="1" id="KW-0472">Membrane</keyword>
<evidence type="ECO:0000256" key="1">
    <source>
        <dbReference type="SAM" id="Phobius"/>
    </source>
</evidence>
<dbReference type="EMBL" id="UZAF01021391">
    <property type="protein sequence ID" value="VDO77806.1"/>
    <property type="molecule type" value="Genomic_DNA"/>
</dbReference>
<accession>A0A0N4X598</accession>
<gene>
    <name evidence="2" type="ORF">HPLM_LOCUS19532</name>
</gene>
<evidence type="ECO:0000313" key="2">
    <source>
        <dbReference type="EMBL" id="VDO77806.1"/>
    </source>
</evidence>
<name>A0A0N4X598_HAEPC</name>
<evidence type="ECO:0000313" key="3">
    <source>
        <dbReference type="Proteomes" id="UP000268014"/>
    </source>
</evidence>
<dbReference type="Proteomes" id="UP000268014">
    <property type="component" value="Unassembled WGS sequence"/>
</dbReference>